<evidence type="ECO:0000313" key="3">
    <source>
        <dbReference type="Proteomes" id="UP000825935"/>
    </source>
</evidence>
<gene>
    <name evidence="2" type="ORF">KP509_04G013500</name>
</gene>
<keyword evidence="3" id="KW-1185">Reference proteome</keyword>
<dbReference type="AlphaFoldDB" id="A0A8T2UUG8"/>
<dbReference type="EMBL" id="CM035409">
    <property type="protein sequence ID" value="KAH7438399.1"/>
    <property type="molecule type" value="Genomic_DNA"/>
</dbReference>
<comment type="caution">
    <text evidence="2">The sequence shown here is derived from an EMBL/GenBank/DDBJ whole genome shotgun (WGS) entry which is preliminary data.</text>
</comment>
<dbReference type="InterPro" id="IPR011989">
    <property type="entry name" value="ARM-like"/>
</dbReference>
<dbReference type="InterPro" id="IPR016024">
    <property type="entry name" value="ARM-type_fold"/>
</dbReference>
<accession>A0A8T2UUG8</accession>
<dbReference type="PANTHER" id="PTHR35834">
    <property type="entry name" value="ARMADILLO-TYPE FOLD PROTEIN-RELATED"/>
    <property type="match status" value="1"/>
</dbReference>
<proteinExistence type="predicted"/>
<dbReference type="Gene3D" id="1.25.10.10">
    <property type="entry name" value="Leucine-rich Repeat Variant"/>
    <property type="match status" value="1"/>
</dbReference>
<dbReference type="SUPFAM" id="SSF48371">
    <property type="entry name" value="ARM repeat"/>
    <property type="match status" value="1"/>
</dbReference>
<evidence type="ECO:0000256" key="1">
    <source>
        <dbReference type="SAM" id="MobiDB-lite"/>
    </source>
</evidence>
<name>A0A8T2UUG8_CERRI</name>
<feature type="compositionally biased region" description="Basic and acidic residues" evidence="1">
    <location>
        <begin position="405"/>
        <end position="418"/>
    </location>
</feature>
<dbReference type="EMBL" id="CM035409">
    <property type="protein sequence ID" value="KAH7438398.1"/>
    <property type="molecule type" value="Genomic_DNA"/>
</dbReference>
<feature type="region of interest" description="Disordered" evidence="1">
    <location>
        <begin position="405"/>
        <end position="428"/>
    </location>
</feature>
<dbReference type="OrthoDB" id="779821at2759"/>
<evidence type="ECO:0000313" key="2">
    <source>
        <dbReference type="EMBL" id="KAH7438398.1"/>
    </source>
</evidence>
<dbReference type="PANTHER" id="PTHR35834:SF2">
    <property type="entry name" value="ATAXIN-10 DOMAIN-CONTAINING PROTEIN"/>
    <property type="match status" value="1"/>
</dbReference>
<reference evidence="2" key="1">
    <citation type="submission" date="2021-08" db="EMBL/GenBank/DDBJ databases">
        <title>WGS assembly of Ceratopteris richardii.</title>
        <authorList>
            <person name="Marchant D.B."/>
            <person name="Chen G."/>
            <person name="Jenkins J."/>
            <person name="Shu S."/>
            <person name="Leebens-Mack J."/>
            <person name="Grimwood J."/>
            <person name="Schmutz J."/>
            <person name="Soltis P."/>
            <person name="Soltis D."/>
            <person name="Chen Z.-H."/>
        </authorList>
    </citation>
    <scope>NUCLEOTIDE SEQUENCE</scope>
    <source>
        <strain evidence="2">Whitten #5841</strain>
        <tissue evidence="2">Leaf</tissue>
    </source>
</reference>
<protein>
    <submittedName>
        <fullName evidence="2">Uncharacterized protein</fullName>
    </submittedName>
</protein>
<sequence length="501" mass="55775">MNESHTMSMQVSVPDVPTLQQNEVIGDDPNTEKTADSLVMVNSEEVSENVSTVSQESARKTGNFDGKRSLWRAVVDKTQPLIPQKDICNSSGTLDISEAVSNLLNAIRTLHENHANIQSINNLIERLKQYVLQERQNYVFMRQNSDSRKKIESIYNLIQFLEAQVQRLEKMSQSRGLKYYVASISSKIRGSEIERIGQSMETELQSWLDQQTVRKVADVISKGSSEAEQVHTINSFRELVQKGYNAVLQDTILSAGLVEKLAGLLVPGIAAWEVVEAAAFALSALIDFNKDIFVSLVLMAKMVKHVLRLMSSVSDDHVLVLISVVNNMLSVGQTIVADEIFACDGVSKIVELLDHDSRALQLAVMDCIFELAYCGRVHVVNLLFQLEVIKKLALLQENNATKEDMFASAESDKNKSTEEQESPLGGSSDSFILIQTQEKGSVEEGSFKDAVTKFALHLSIGTGLRKREKRALKQEFLKQIKEVLKDDTEVANITAEVLWAP</sequence>
<dbReference type="Proteomes" id="UP000825935">
    <property type="component" value="Chromosome 4"/>
</dbReference>
<organism evidence="2 3">
    <name type="scientific">Ceratopteris richardii</name>
    <name type="common">Triangle waterfern</name>
    <dbReference type="NCBI Taxonomy" id="49495"/>
    <lineage>
        <taxon>Eukaryota</taxon>
        <taxon>Viridiplantae</taxon>
        <taxon>Streptophyta</taxon>
        <taxon>Embryophyta</taxon>
        <taxon>Tracheophyta</taxon>
        <taxon>Polypodiopsida</taxon>
        <taxon>Polypodiidae</taxon>
        <taxon>Polypodiales</taxon>
        <taxon>Pteridineae</taxon>
        <taxon>Pteridaceae</taxon>
        <taxon>Parkerioideae</taxon>
        <taxon>Ceratopteris</taxon>
    </lineage>
</organism>